<dbReference type="RefSeq" id="WP_193836328.1">
    <property type="nucleotide sequence ID" value="NZ_CAWPOC010000024.1"/>
</dbReference>
<dbReference type="EMBL" id="CP133647">
    <property type="protein sequence ID" value="WNH01582.1"/>
    <property type="molecule type" value="Genomic_DNA"/>
</dbReference>
<organism evidence="1 2">
    <name type="scientific">Xenorhabdus griffiniae</name>
    <dbReference type="NCBI Taxonomy" id="351672"/>
    <lineage>
        <taxon>Bacteria</taxon>
        <taxon>Pseudomonadati</taxon>
        <taxon>Pseudomonadota</taxon>
        <taxon>Gammaproteobacteria</taxon>
        <taxon>Enterobacterales</taxon>
        <taxon>Morganellaceae</taxon>
        <taxon>Xenorhabdus</taxon>
    </lineage>
</organism>
<keyword evidence="2" id="KW-1185">Reference proteome</keyword>
<name>A0ABY9XGE4_9GAMM</name>
<evidence type="ECO:0000313" key="2">
    <source>
        <dbReference type="Proteomes" id="UP001300348"/>
    </source>
</evidence>
<accession>A0ABY9XGE4</accession>
<evidence type="ECO:0000313" key="1">
    <source>
        <dbReference type="EMBL" id="WNH01582.1"/>
    </source>
</evidence>
<proteinExistence type="predicted"/>
<dbReference type="Proteomes" id="UP001300348">
    <property type="component" value="Chromosome"/>
</dbReference>
<dbReference type="SUPFAM" id="SSF55729">
    <property type="entry name" value="Acyl-CoA N-acyltransferases (Nat)"/>
    <property type="match status" value="1"/>
</dbReference>
<dbReference type="GeneID" id="88857398"/>
<protein>
    <submittedName>
        <fullName evidence="1">GNAT family N-acetyltransferase</fullName>
    </submittedName>
</protein>
<gene>
    <name evidence="1" type="ORF">QL112_017535</name>
</gene>
<dbReference type="InterPro" id="IPR016181">
    <property type="entry name" value="Acyl_CoA_acyltransferase"/>
</dbReference>
<dbReference type="Gene3D" id="3.40.630.30">
    <property type="match status" value="1"/>
</dbReference>
<reference evidence="1 2" key="1">
    <citation type="journal article" date="2023" name="Access Microbiol">
        <title>The genome of a steinernematid-associated Pseudomonas piscis bacterium encodes the biosynthesis of insect toxins.</title>
        <authorList>
            <person name="Awori R.M."/>
            <person name="Hendre P."/>
            <person name="Amugune N.O."/>
        </authorList>
    </citation>
    <scope>NUCLEOTIDE SEQUENCE [LARGE SCALE GENOMIC DNA]</scope>
    <source>
        <strain evidence="1 2">97</strain>
    </source>
</reference>
<sequence length="216" mass="23997">MMFRSKSFNTHQPLASGSLTRTQSFSEKWPSSVNVRASIVIKEVNPQEALAAVRQIREEMASNGWKCGNGDSEQKKWNSRFAKAHSILGGIGINAGQPIPGENSSFFVAYFRGTPIGGLQMSSSDNTSTDFPKVNYLATHCGIRDCGVLLIEQAVNKSQQLGKNGNLKLRAVIDAVPAYMKMGFVVTESYMELHPIECNDKWKYDGITNTYRYKFI</sequence>